<geneLocation type="plasmid" evidence="2">
    <name>pE196_IMP6</name>
</geneLocation>
<sequence length="66" mass="7480">MSPSLLSALLSRIRDPGCRQKWFILNRRLYETKRIRHRSAGAAADRVRCAALLQIVGGDKLIIPFC</sequence>
<name>A0A455TL92_KLEPN</name>
<evidence type="ECO:0000313" key="1">
    <source>
        <dbReference type="EMBL" id="BBI28905.1"/>
    </source>
</evidence>
<evidence type="ECO:0000313" key="2">
    <source>
        <dbReference type="EMBL" id="BBI29477.1"/>
    </source>
</evidence>
<protein>
    <submittedName>
        <fullName evidence="2">Uncharacterized protein</fullName>
    </submittedName>
</protein>
<geneLocation type="plasmid" evidence="1">
    <name>pE013</name>
</geneLocation>
<dbReference type="EMBL" id="AP019405">
    <property type="protein sequence ID" value="BBI29477.1"/>
    <property type="molecule type" value="Genomic_DNA"/>
</dbReference>
<keyword evidence="2" id="KW-0614">Plasmid</keyword>
<dbReference type="EMBL" id="AP019401">
    <property type="protein sequence ID" value="BBI28905.1"/>
    <property type="molecule type" value="Genomic_DNA"/>
</dbReference>
<accession>A0A455TL92</accession>
<dbReference type="AlphaFoldDB" id="A0A455TL92"/>
<proteinExistence type="predicted"/>
<organism evidence="2">
    <name type="scientific">Klebsiella pneumoniae</name>
    <dbReference type="NCBI Taxonomy" id="573"/>
    <lineage>
        <taxon>Bacteria</taxon>
        <taxon>Pseudomonadati</taxon>
        <taxon>Pseudomonadota</taxon>
        <taxon>Gammaproteobacteria</taxon>
        <taxon>Enterobacterales</taxon>
        <taxon>Enterobacteriaceae</taxon>
        <taxon>Klebsiella/Raoultella group</taxon>
        <taxon>Klebsiella</taxon>
        <taxon>Klebsiella pneumoniae complex</taxon>
    </lineage>
</organism>
<reference evidence="2" key="1">
    <citation type="submission" date="2019-01" db="EMBL/GenBank/DDBJ databases">
        <title>Genomic characterization of novel carbapenem resistance plasmid carrying blaIMP-6 in northern Osaka.</title>
        <authorList>
            <person name="Abe R."/>
            <person name="Akeda Y."/>
            <person name="Sugawara Y."/>
            <person name="Yamamoto N."/>
            <person name="Tomono K."/>
            <person name="Takeuchi D."/>
            <person name="Kawahara R."/>
            <person name="Hamada S."/>
        </authorList>
    </citation>
    <scope>NUCLEOTIDE SEQUENCE</scope>
    <source>
        <strain evidence="1">E013</strain>
        <strain evidence="2">E196</strain>
        <plasmid evidence="1">pE013</plasmid>
        <plasmid evidence="2">pE196_IMP6</plasmid>
    </source>
</reference>